<dbReference type="AlphaFoldDB" id="A0A0J9W604"/>
<evidence type="ECO:0000313" key="2">
    <source>
        <dbReference type="EMBL" id="KNB18499.1"/>
    </source>
</evidence>
<dbReference type="EMBL" id="DS231726">
    <property type="protein sequence ID" value="KNB18499.1"/>
    <property type="molecule type" value="Genomic_DNA"/>
</dbReference>
<dbReference type="RefSeq" id="XP_018256544.1">
    <property type="nucleotide sequence ID" value="XM_018396014.1"/>
</dbReference>
<dbReference type="GeneID" id="28956906"/>
<reference evidence="2" key="1">
    <citation type="submission" date="2007-04" db="EMBL/GenBank/DDBJ databases">
        <authorList>
            <consortium name="The Broad Institute Genome Sequencing Platform"/>
            <person name="Birren B."/>
            <person name="Lander E."/>
            <person name="Galagan J."/>
            <person name="Nusbaum C."/>
            <person name="Devon K."/>
            <person name="Ma L.-J."/>
            <person name="Jaffe D."/>
            <person name="Butler J."/>
            <person name="Alvarez P."/>
            <person name="Gnerre S."/>
            <person name="Grabherr M."/>
            <person name="Kleber M."/>
            <person name="Mauceli E."/>
            <person name="Brockman W."/>
            <person name="MacCallum I.A."/>
            <person name="Young S."/>
            <person name="LaButti K."/>
            <person name="DeCaprio D."/>
            <person name="Crawford M."/>
            <person name="Koehrsen M."/>
            <person name="Engels R."/>
            <person name="Montgomery P."/>
            <person name="Pearson M."/>
            <person name="Howarth C."/>
            <person name="Larson L."/>
            <person name="White J."/>
            <person name="O'Leary S."/>
            <person name="Kodira C."/>
            <person name="Zeng Q."/>
            <person name="Yandava C."/>
            <person name="Alvarado L."/>
            <person name="Kistler C."/>
            <person name="Shim W.-B."/>
            <person name="Kang S."/>
            <person name="Woloshuk C."/>
        </authorList>
    </citation>
    <scope>NUCLEOTIDE SEQUENCE</scope>
    <source>
        <strain evidence="2">4287</strain>
    </source>
</reference>
<dbReference type="OrthoDB" id="4845846at2759"/>
<feature type="compositionally biased region" description="Acidic residues" evidence="1">
    <location>
        <begin position="100"/>
        <end position="121"/>
    </location>
</feature>
<name>A0A0J9W604_FUSO4</name>
<reference evidence="2" key="2">
    <citation type="journal article" date="2010" name="Nature">
        <title>Comparative genomics reveals mobile pathogenicity chromosomes in Fusarium.</title>
        <authorList>
            <person name="Ma L.J."/>
            <person name="van der Does H.C."/>
            <person name="Borkovich K.A."/>
            <person name="Coleman J.J."/>
            <person name="Daboussi M.J."/>
            <person name="Di Pietro A."/>
            <person name="Dufresne M."/>
            <person name="Freitag M."/>
            <person name="Grabherr M."/>
            <person name="Henrissat B."/>
            <person name="Houterman P.M."/>
            <person name="Kang S."/>
            <person name="Shim W.B."/>
            <person name="Woloshuk C."/>
            <person name="Xie X."/>
            <person name="Xu J.R."/>
            <person name="Antoniw J."/>
            <person name="Baker S.E."/>
            <person name="Bluhm B.H."/>
            <person name="Breakspear A."/>
            <person name="Brown D.W."/>
            <person name="Butchko R.A."/>
            <person name="Chapman S."/>
            <person name="Coulson R."/>
            <person name="Coutinho P.M."/>
            <person name="Danchin E.G."/>
            <person name="Diener A."/>
            <person name="Gale L.R."/>
            <person name="Gardiner D.M."/>
            <person name="Goff S."/>
            <person name="Hammond-Kosack K.E."/>
            <person name="Hilburn K."/>
            <person name="Hua-Van A."/>
            <person name="Jonkers W."/>
            <person name="Kazan K."/>
            <person name="Kodira C.D."/>
            <person name="Koehrsen M."/>
            <person name="Kumar L."/>
            <person name="Lee Y.H."/>
            <person name="Li L."/>
            <person name="Manners J.M."/>
            <person name="Miranda-Saavedra D."/>
            <person name="Mukherjee M."/>
            <person name="Park G."/>
            <person name="Park J."/>
            <person name="Park S.Y."/>
            <person name="Proctor R.H."/>
            <person name="Regev A."/>
            <person name="Ruiz-Roldan M.C."/>
            <person name="Sain D."/>
            <person name="Sakthikumar S."/>
            <person name="Sykes S."/>
            <person name="Schwartz D.C."/>
            <person name="Turgeon B.G."/>
            <person name="Wapinski I."/>
            <person name="Yoder O."/>
            <person name="Young S."/>
            <person name="Zeng Q."/>
            <person name="Zhou S."/>
            <person name="Galagan J."/>
            <person name="Cuomo C.A."/>
            <person name="Kistler H.C."/>
            <person name="Rep M."/>
        </authorList>
    </citation>
    <scope>NUCLEOTIDE SEQUENCE [LARGE SCALE GENOMIC DNA]</scope>
    <source>
        <strain evidence="2">4287</strain>
    </source>
</reference>
<dbReference type="VEuPathDB" id="FungiDB:FOXG_15911"/>
<evidence type="ECO:0000256" key="1">
    <source>
        <dbReference type="SAM" id="MobiDB-lite"/>
    </source>
</evidence>
<protein>
    <submittedName>
        <fullName evidence="2">Uncharacterized protein</fullName>
    </submittedName>
</protein>
<sequence>MAGSILGIEGVACQRFFPSREGSRWFQVNFKTERCNASALKAKRTPTKPQVAPRDLTSEGSTHLQQIMEREAGYQNALNQSYMTGNNASRETFAATNWDPYEDDDNYDDSEDDDSEDDYDDSGYWSNIDGPSATPYREMSAGVLRGSTKVVFDEFLEILFQLCVTLCTETFVDGQPSSTLLVYFSGVLGFSADCHKFQLARQYCPKFSAIIYKQRILLLELALPVAKHYHWYSPRPRAAQFEP</sequence>
<feature type="region of interest" description="Disordered" evidence="1">
    <location>
        <begin position="94"/>
        <end position="131"/>
    </location>
</feature>
<gene>
    <name evidence="2" type="ORF">FOXG_15911</name>
</gene>
<feature type="region of interest" description="Disordered" evidence="1">
    <location>
        <begin position="40"/>
        <end position="61"/>
    </location>
</feature>
<evidence type="ECO:0000313" key="3">
    <source>
        <dbReference type="Proteomes" id="UP000009097"/>
    </source>
</evidence>
<dbReference type="KEGG" id="fox:FOXG_15911"/>
<organism evidence="2 3">
    <name type="scientific">Fusarium oxysporum f. sp. lycopersici (strain 4287 / CBS 123668 / FGSC 9935 / NRRL 34936)</name>
    <name type="common">Fusarium vascular wilt of tomato</name>
    <dbReference type="NCBI Taxonomy" id="426428"/>
    <lineage>
        <taxon>Eukaryota</taxon>
        <taxon>Fungi</taxon>
        <taxon>Dikarya</taxon>
        <taxon>Ascomycota</taxon>
        <taxon>Pezizomycotina</taxon>
        <taxon>Sordariomycetes</taxon>
        <taxon>Hypocreomycetidae</taxon>
        <taxon>Hypocreales</taxon>
        <taxon>Nectriaceae</taxon>
        <taxon>Fusarium</taxon>
        <taxon>Fusarium oxysporum species complex</taxon>
    </lineage>
</organism>
<proteinExistence type="predicted"/>
<dbReference type="Proteomes" id="UP000009097">
    <property type="component" value="Unassembled WGS sequence"/>
</dbReference>
<accession>A0A0J9W604</accession>